<evidence type="ECO:0000256" key="1">
    <source>
        <dbReference type="SAM" id="Phobius"/>
    </source>
</evidence>
<keyword evidence="1" id="KW-1133">Transmembrane helix</keyword>
<comment type="caution">
    <text evidence="2">The sequence shown here is derived from an EMBL/GenBank/DDBJ whole genome shotgun (WGS) entry which is preliminary data.</text>
</comment>
<keyword evidence="1" id="KW-0812">Transmembrane</keyword>
<dbReference type="EMBL" id="PFAQ01000010">
    <property type="protein sequence ID" value="PIT95271.1"/>
    <property type="molecule type" value="Genomic_DNA"/>
</dbReference>
<sequence>MKPEEIKLILITASIIALFLTWAIIIYIKRTKKEKLKNKLCIEISKPNPGQDWISVAILNKMGIKTIQSFESTVNFYFSKILQKWKPKDTVSFIHKLDNGIKKYDKRKYLFDLLEKLIEFNTEERLVDIAIEAIIAYNETAKDLVILALTYSHYDSDKFLVVFEEKLKTILMEDRCQNTRTTIKTDADQLTERIVILMSDLNEKQ</sequence>
<evidence type="ECO:0000313" key="3">
    <source>
        <dbReference type="Proteomes" id="UP000228900"/>
    </source>
</evidence>
<feature type="transmembrane region" description="Helical" evidence="1">
    <location>
        <begin position="6"/>
        <end position="28"/>
    </location>
</feature>
<protein>
    <submittedName>
        <fullName evidence="2">Uncharacterized protein</fullName>
    </submittedName>
</protein>
<dbReference type="Proteomes" id="UP000228900">
    <property type="component" value="Unassembled WGS sequence"/>
</dbReference>
<reference evidence="3" key="1">
    <citation type="submission" date="2017-09" db="EMBL/GenBank/DDBJ databases">
        <title>Depth-based differentiation of microbial function through sediment-hosted aquifers and enrichment of novel symbionts in the deep terrestrial subsurface.</title>
        <authorList>
            <person name="Probst A.J."/>
            <person name="Ladd B."/>
            <person name="Jarett J.K."/>
            <person name="Geller-Mcgrath D.E."/>
            <person name="Sieber C.M.K."/>
            <person name="Emerson J.B."/>
            <person name="Anantharaman K."/>
            <person name="Thomas B.C."/>
            <person name="Malmstrom R."/>
            <person name="Stieglmeier M."/>
            <person name="Klingl A."/>
            <person name="Woyke T."/>
            <person name="Ryan C.M."/>
            <person name="Banfield J.F."/>
        </authorList>
    </citation>
    <scope>NUCLEOTIDE SEQUENCE [LARGE SCALE GENOMIC DNA]</scope>
</reference>
<proteinExistence type="predicted"/>
<accession>A0A2M6WR48</accession>
<keyword evidence="1" id="KW-0472">Membrane</keyword>
<gene>
    <name evidence="2" type="ORF">COT98_00540</name>
</gene>
<organism evidence="2 3">
    <name type="scientific">Candidatus Falkowbacteria bacterium CG10_big_fil_rev_8_21_14_0_10_39_9</name>
    <dbReference type="NCBI Taxonomy" id="1974566"/>
    <lineage>
        <taxon>Bacteria</taxon>
        <taxon>Candidatus Falkowiibacteriota</taxon>
    </lineage>
</organism>
<evidence type="ECO:0000313" key="2">
    <source>
        <dbReference type="EMBL" id="PIT95271.1"/>
    </source>
</evidence>
<name>A0A2M6WR48_9BACT</name>
<dbReference type="AlphaFoldDB" id="A0A2M6WR48"/>